<dbReference type="KEGG" id="ams:AMIS_25400"/>
<gene>
    <name evidence="3" type="ordered locus">AMIS_25400</name>
</gene>
<proteinExistence type="inferred from homology"/>
<dbReference type="InterPro" id="IPR015947">
    <property type="entry name" value="PUA-like_sf"/>
</dbReference>
<evidence type="ECO:0000259" key="2">
    <source>
        <dbReference type="Pfam" id="PF01878"/>
    </source>
</evidence>
<dbReference type="STRING" id="512565.AMIS_25400"/>
<dbReference type="Gene3D" id="3.10.590.10">
    <property type="entry name" value="ph1033 like domains"/>
    <property type="match status" value="1"/>
</dbReference>
<dbReference type="InterPro" id="IPR022996">
    <property type="entry name" value="UPF0310"/>
</dbReference>
<dbReference type="EMBL" id="AP012319">
    <property type="protein sequence ID" value="BAL87760.1"/>
    <property type="molecule type" value="Genomic_DNA"/>
</dbReference>
<dbReference type="InterPro" id="IPR002740">
    <property type="entry name" value="EVE_domain"/>
</dbReference>
<dbReference type="CDD" id="cd21132">
    <property type="entry name" value="EVE-like"/>
    <property type="match status" value="1"/>
</dbReference>
<dbReference type="HOGENOM" id="CLU_117727_0_0_11"/>
<comment type="similarity">
    <text evidence="1">Belongs to the UPF0310 family.</text>
</comment>
<keyword evidence="4" id="KW-1185">Reference proteome</keyword>
<name>I0H423_ACTM4</name>
<dbReference type="eggNOG" id="COG1673">
    <property type="taxonomic scope" value="Bacteria"/>
</dbReference>
<evidence type="ECO:0000256" key="1">
    <source>
        <dbReference type="HAMAP-Rule" id="MF_00771"/>
    </source>
</evidence>
<evidence type="ECO:0000313" key="3">
    <source>
        <dbReference type="EMBL" id="BAL87760.1"/>
    </source>
</evidence>
<dbReference type="Pfam" id="PF01878">
    <property type="entry name" value="EVE"/>
    <property type="match status" value="1"/>
</dbReference>
<dbReference type="RefSeq" id="WP_014442655.1">
    <property type="nucleotide sequence ID" value="NC_017093.1"/>
</dbReference>
<dbReference type="Proteomes" id="UP000007882">
    <property type="component" value="Chromosome"/>
</dbReference>
<organism evidence="3 4">
    <name type="scientific">Actinoplanes missouriensis (strain ATCC 14538 / DSM 43046 / CBS 188.64 / JCM 3121 / NBRC 102363 / NCIMB 12654 / NRRL B-3342 / UNCC 431)</name>
    <dbReference type="NCBI Taxonomy" id="512565"/>
    <lineage>
        <taxon>Bacteria</taxon>
        <taxon>Bacillati</taxon>
        <taxon>Actinomycetota</taxon>
        <taxon>Actinomycetes</taxon>
        <taxon>Micromonosporales</taxon>
        <taxon>Micromonosporaceae</taxon>
        <taxon>Actinoplanes</taxon>
    </lineage>
</organism>
<feature type="domain" description="EVE" evidence="2">
    <location>
        <begin position="2"/>
        <end position="128"/>
    </location>
</feature>
<evidence type="ECO:0000313" key="4">
    <source>
        <dbReference type="Proteomes" id="UP000007882"/>
    </source>
</evidence>
<accession>I0H423</accession>
<protein>
    <recommendedName>
        <fullName evidence="1">UPF0310 protein AMIS_25400</fullName>
    </recommendedName>
</protein>
<reference evidence="3 4" key="1">
    <citation type="submission" date="2012-02" db="EMBL/GenBank/DDBJ databases">
        <title>Complete genome sequence of Actinoplanes missouriensis 431 (= NBRC 102363).</title>
        <authorList>
            <person name="Ohnishi Y."/>
            <person name="Ishikawa J."/>
            <person name="Sekine M."/>
            <person name="Hosoyama A."/>
            <person name="Harada T."/>
            <person name="Narita H."/>
            <person name="Hata T."/>
            <person name="Konno Y."/>
            <person name="Tutikane K."/>
            <person name="Fujita N."/>
            <person name="Horinouchi S."/>
            <person name="Hayakawa M."/>
        </authorList>
    </citation>
    <scope>NUCLEOTIDE SEQUENCE [LARGE SCALE GENOMIC DNA]</scope>
    <source>
        <strain evidence="4">ATCC 14538 / DSM 43046 / CBS 188.64 / JCM 3121 / NBRC 102363 / NCIMB 12654 / NRRL B-3342 / UNCC 431</strain>
    </source>
</reference>
<dbReference type="PATRIC" id="fig|512565.3.peg.2539"/>
<dbReference type="SUPFAM" id="SSF88697">
    <property type="entry name" value="PUA domain-like"/>
    <property type="match status" value="1"/>
</dbReference>
<sequence length="134" mass="14856">MRHWLGVVCRDHVRRGVDRGIAQLGHGKRAGLARLAAGDRLVYYSPRTSLRDGDPLQAFTALGVIADDEIWQADEGDFQPWRRRVGYLPGAVETPIRSLGLDFTAQPGWGVQLRRGLVPLGEDDFGRIHAAMRG</sequence>
<dbReference type="HAMAP" id="MF_00771">
    <property type="entry name" value="UPF0310"/>
    <property type="match status" value="1"/>
</dbReference>
<dbReference type="OrthoDB" id="9793567at2"/>
<dbReference type="AlphaFoldDB" id="I0H423"/>